<accession>A0A096B0S7</accession>
<reference evidence="2 3" key="1">
    <citation type="submission" date="2014-07" db="EMBL/GenBank/DDBJ databases">
        <authorList>
            <person name="McCorrison J."/>
            <person name="Sanka R."/>
            <person name="Torralba M."/>
            <person name="Gillis M."/>
            <person name="Haft D.H."/>
            <person name="Methe B."/>
            <person name="Sutton G."/>
            <person name="Nelson K.E."/>
        </authorList>
    </citation>
    <scope>NUCLEOTIDE SEQUENCE [LARGE SCALE GENOMIC DNA]</scope>
    <source>
        <strain evidence="2 3">DNF00058</strain>
    </source>
</reference>
<sequence>MNKTNIFKGFVIFSLLVIFLSGCTEIPLVPDNDIKGNKAEEHAKVTTLSMEVDPSFLTEQDAANLATMVSEMRSQHSVKTRAVNLDINGQIANTDIFKATCYLTNDQGENAVLGRFELEWKIKVDDKTKKITLLGARSRNVNVTWLKGGAHNTLTGDKWKVCGFSGGTVKNIELNKYNAQGQIAGKERREGISFMKADLKGESVEDNIKDFPIASDYQKVEIGQRKTPLLKFRFKPLGVLLKVEIKVDRNVSTDEKFYFNTTALEPEGVFFIQKAGGGKFDNDILSKRWQYNPPRNEKFLKKDFDGNINLDKYGIILDVSNGLKVDKYDENPHRKLGTFYRWYLWGMPAHKTGGVETDIGALNGGYIIKQIGGKGPFTSRYSYVNDEGKLRRITGVMAKPEPYPHFQFLNMLNRMAPHALKAKQTWWEDDRVDKTTASRWTPFFTKGWERFFSYEEAQKADFYPEGYRLPTFDEMTILFPNPKNRPEDLVWWTDNNGSFSDPDYGYEEWVTLYAPLYTDDANRLFLCDNRDMSDNNAYQHLRGKTSERNIKGFTSYYYNPRGTNFIYAIRFEKNSVYGNRLRCAYRYEMKNLKPGKQNLQETDCQMIVTSRWIGDAPLTVEDISKEAWWKNGEQYNIVRKVPAQGQIKGTGKSGTGDSGSYYTLGLYEGGLQNRAKVFSIWNGGTFQRKVFGIPRALIFPITKAMMCNEKGKDYGNKFNEEGTKKATGEKYSIPDYQKKGKPAGYGDSY</sequence>
<evidence type="ECO:0000313" key="3">
    <source>
        <dbReference type="Proteomes" id="UP000029614"/>
    </source>
</evidence>
<dbReference type="Proteomes" id="UP000029614">
    <property type="component" value="Unassembled WGS sequence"/>
</dbReference>
<proteinExistence type="predicted"/>
<dbReference type="RefSeq" id="WP_036854187.1">
    <property type="nucleotide sequence ID" value="NZ_JRNU01000005.1"/>
</dbReference>
<gene>
    <name evidence="2" type="ORF">HMPREF9302_01850</name>
</gene>
<dbReference type="OrthoDB" id="1076130at2"/>
<protein>
    <submittedName>
        <fullName evidence="2">Lipoprotein</fullName>
    </submittedName>
</protein>
<comment type="caution">
    <text evidence="2">The sequence shown here is derived from an EMBL/GenBank/DDBJ whole genome shotgun (WGS) entry which is preliminary data.</text>
</comment>
<organism evidence="2 3">
    <name type="scientific">Prevotella amnii DNF00058</name>
    <dbReference type="NCBI Taxonomy" id="1401066"/>
    <lineage>
        <taxon>Bacteria</taxon>
        <taxon>Pseudomonadati</taxon>
        <taxon>Bacteroidota</taxon>
        <taxon>Bacteroidia</taxon>
        <taxon>Bacteroidales</taxon>
        <taxon>Prevotellaceae</taxon>
        <taxon>Prevotella</taxon>
    </lineage>
</organism>
<dbReference type="EMBL" id="JRNU01000005">
    <property type="protein sequence ID" value="KGF52908.1"/>
    <property type="molecule type" value="Genomic_DNA"/>
</dbReference>
<keyword evidence="2" id="KW-0449">Lipoprotein</keyword>
<evidence type="ECO:0000256" key="1">
    <source>
        <dbReference type="SAM" id="MobiDB-lite"/>
    </source>
</evidence>
<dbReference type="PROSITE" id="PS51257">
    <property type="entry name" value="PROKAR_LIPOPROTEIN"/>
    <property type="match status" value="1"/>
</dbReference>
<evidence type="ECO:0000313" key="2">
    <source>
        <dbReference type="EMBL" id="KGF52908.1"/>
    </source>
</evidence>
<name>A0A096B0S7_9BACT</name>
<dbReference type="AlphaFoldDB" id="A0A096B0S7"/>
<keyword evidence="3" id="KW-1185">Reference proteome</keyword>
<feature type="region of interest" description="Disordered" evidence="1">
    <location>
        <begin position="729"/>
        <end position="749"/>
    </location>
</feature>